<evidence type="ECO:0000313" key="2">
    <source>
        <dbReference type="EMBL" id="KAK0393985.1"/>
    </source>
</evidence>
<comment type="caution">
    <text evidence="2">The sequence shown here is derived from an EMBL/GenBank/DDBJ whole genome shotgun (WGS) entry which is preliminary data.</text>
</comment>
<dbReference type="EMBL" id="JAUCMV010000005">
    <property type="protein sequence ID" value="KAK0393985.1"/>
    <property type="molecule type" value="Genomic_DNA"/>
</dbReference>
<keyword evidence="1" id="KW-1133">Transmembrane helix</keyword>
<gene>
    <name evidence="2" type="ORF">QR680_000507</name>
</gene>
<sequence length="73" mass="8804">MVIFKECLKYHTKLYCERREHLIVFGSLFLLLAIFATIVVLNIVITELKNIRRRYSARARIYPEFHGRRVQHV</sequence>
<dbReference type="AlphaFoldDB" id="A0AA39GUV3"/>
<proteinExistence type="predicted"/>
<feature type="transmembrane region" description="Helical" evidence="1">
    <location>
        <begin position="22"/>
        <end position="45"/>
    </location>
</feature>
<reference evidence="2" key="1">
    <citation type="submission" date="2023-06" db="EMBL/GenBank/DDBJ databases">
        <title>Genomic analysis of the entomopathogenic nematode Steinernema hermaphroditum.</title>
        <authorList>
            <person name="Schwarz E.M."/>
            <person name="Heppert J.K."/>
            <person name="Baniya A."/>
            <person name="Schwartz H.T."/>
            <person name="Tan C.-H."/>
            <person name="Antoshechkin I."/>
            <person name="Sternberg P.W."/>
            <person name="Goodrich-Blair H."/>
            <person name="Dillman A.R."/>
        </authorList>
    </citation>
    <scope>NUCLEOTIDE SEQUENCE</scope>
    <source>
        <strain evidence="2">PS9179</strain>
        <tissue evidence="2">Whole animal</tissue>
    </source>
</reference>
<keyword evidence="3" id="KW-1185">Reference proteome</keyword>
<organism evidence="2 3">
    <name type="scientific">Steinernema hermaphroditum</name>
    <dbReference type="NCBI Taxonomy" id="289476"/>
    <lineage>
        <taxon>Eukaryota</taxon>
        <taxon>Metazoa</taxon>
        <taxon>Ecdysozoa</taxon>
        <taxon>Nematoda</taxon>
        <taxon>Chromadorea</taxon>
        <taxon>Rhabditida</taxon>
        <taxon>Tylenchina</taxon>
        <taxon>Panagrolaimomorpha</taxon>
        <taxon>Strongyloidoidea</taxon>
        <taxon>Steinernematidae</taxon>
        <taxon>Steinernema</taxon>
    </lineage>
</organism>
<name>A0AA39GUV3_9BILA</name>
<evidence type="ECO:0000256" key="1">
    <source>
        <dbReference type="SAM" id="Phobius"/>
    </source>
</evidence>
<protein>
    <submittedName>
        <fullName evidence="2">Uncharacterized protein</fullName>
    </submittedName>
</protein>
<keyword evidence="1" id="KW-0472">Membrane</keyword>
<evidence type="ECO:0000313" key="3">
    <source>
        <dbReference type="Proteomes" id="UP001175271"/>
    </source>
</evidence>
<keyword evidence="1" id="KW-0812">Transmembrane</keyword>
<accession>A0AA39GUV3</accession>
<dbReference type="Proteomes" id="UP001175271">
    <property type="component" value="Unassembled WGS sequence"/>
</dbReference>